<evidence type="ECO:0000256" key="1">
    <source>
        <dbReference type="ARBA" id="ARBA00010116"/>
    </source>
</evidence>
<feature type="domain" description="Big-1" evidence="4">
    <location>
        <begin position="866"/>
        <end position="956"/>
    </location>
</feature>
<dbReference type="InterPro" id="IPR024519">
    <property type="entry name" value="IAT_beta"/>
</dbReference>
<feature type="domain" description="Big-1" evidence="4">
    <location>
        <begin position="1781"/>
        <end position="1873"/>
    </location>
</feature>
<dbReference type="InterPro" id="IPR015217">
    <property type="entry name" value="Invasin_dom_3"/>
</dbReference>
<dbReference type="Pfam" id="PF09134">
    <property type="entry name" value="Invasin_D3"/>
    <property type="match status" value="19"/>
</dbReference>
<feature type="domain" description="Big-1" evidence="4">
    <location>
        <begin position="1373"/>
        <end position="1465"/>
    </location>
</feature>
<evidence type="ECO:0000256" key="3">
    <source>
        <dbReference type="SAM" id="SignalP"/>
    </source>
</evidence>
<feature type="domain" description="Big-1" evidence="4">
    <location>
        <begin position="1168"/>
        <end position="1261"/>
    </location>
</feature>
<dbReference type="InterPro" id="IPR008964">
    <property type="entry name" value="Invasin/intimin_cell_adhesion"/>
</dbReference>
<dbReference type="PANTHER" id="PTHR39576:SF2">
    <property type="entry name" value="ATTACHING AND EFFACING PROTEIN HOMOLOG-RELATED"/>
    <property type="match status" value="1"/>
</dbReference>
<dbReference type="SUPFAM" id="SSF49464">
    <property type="entry name" value="Carboxypeptidase regulatory domain-like"/>
    <property type="match status" value="1"/>
</dbReference>
<feature type="domain" description="Big-1" evidence="4">
    <location>
        <begin position="2189"/>
        <end position="2281"/>
    </location>
</feature>
<dbReference type="Gene3D" id="2.60.40.1120">
    <property type="entry name" value="Carboxypeptidase-like, regulatory domain"/>
    <property type="match status" value="1"/>
</dbReference>
<feature type="domain" description="Big-1" evidence="4">
    <location>
        <begin position="1985"/>
        <end position="2077"/>
    </location>
</feature>
<dbReference type="OrthoDB" id="8320584at2"/>
<feature type="region of interest" description="Disordered" evidence="2">
    <location>
        <begin position="56"/>
        <end position="81"/>
    </location>
</feature>
<feature type="domain" description="Big-1" evidence="4">
    <location>
        <begin position="1679"/>
        <end position="1771"/>
    </location>
</feature>
<dbReference type="PROSITE" id="PS51127">
    <property type="entry name" value="BIG1"/>
    <property type="match status" value="23"/>
</dbReference>
<dbReference type="InterPro" id="IPR003344">
    <property type="entry name" value="Big_1_dom"/>
</dbReference>
<dbReference type="Gene3D" id="2.40.160.160">
    <property type="entry name" value="Inverse autotransporter, beta-domain"/>
    <property type="match status" value="1"/>
</dbReference>
<organism evidence="5 6">
    <name type="scientific">Morganella morganii</name>
    <name type="common">Proteus morganii</name>
    <dbReference type="NCBI Taxonomy" id="582"/>
    <lineage>
        <taxon>Bacteria</taxon>
        <taxon>Pseudomonadati</taxon>
        <taxon>Pseudomonadota</taxon>
        <taxon>Gammaproteobacteria</taxon>
        <taxon>Enterobacterales</taxon>
        <taxon>Morganellaceae</taxon>
        <taxon>Morganella</taxon>
    </lineage>
</organism>
<feature type="domain" description="Big-1" evidence="4">
    <location>
        <begin position="2087"/>
        <end position="2179"/>
    </location>
</feature>
<dbReference type="InterPro" id="IPR051715">
    <property type="entry name" value="Intimin-Invasin_domain"/>
</dbReference>
<proteinExistence type="inferred from homology"/>
<feature type="domain" description="Big-1" evidence="4">
    <location>
        <begin position="2495"/>
        <end position="2587"/>
    </location>
</feature>
<feature type="domain" description="Big-1" evidence="4">
    <location>
        <begin position="2597"/>
        <end position="2689"/>
    </location>
</feature>
<feature type="compositionally biased region" description="Polar residues" evidence="2">
    <location>
        <begin position="71"/>
        <end position="81"/>
    </location>
</feature>
<dbReference type="Proteomes" id="UP000286908">
    <property type="component" value="Unassembled WGS sequence"/>
</dbReference>
<feature type="domain" description="Big-1" evidence="4">
    <location>
        <begin position="2393"/>
        <end position="2485"/>
    </location>
</feature>
<sequence>MPVTSYYSKTKRVTAYLLLFLQLFFPVSTATLSVAYAAEQNDALIMSETFDGLNALMDTSPAPPPKLQGGKTASGSTLSSEGFTVEMPAGSEYGVMPAGSDSGFISGQNGMPFPMSVSTLPDPANPAPRDNTVRTDDVFSALPTLGLPDISPEDEAAQNESRWAGNASQAGQILSSDDAVDASLGYVRSIGENLLNQQVNDWLNQVGHARIQFGSNKTGDADVLVPLIDNPNSLLFSQVGLRANEERTTTNLGLGYRQYEDGWMWGVNSFYDYDITGGNSRVGVGGELWADYLKFAANGYFRVTDWHQSKLHEMRDYDERPANGFDIRAEGYLPDYPQLGAFAKYEQYFGDGISLASTTSSGELKNNPSVSTFGLSYTPFPLITFKGQTSRGDSNDSQIGMELSYRFGVPLSQQLDTENVDLMRNLAGNRYDFVDRNYNIVMQYRKQELLRIALPPALNGEAAQTLPVTVSVLKAKYGLKSLRWSAPELLANGGEIKQTGLTTADITLPEYIFMDRNGGPQGYRVTTVGEDNEGNPSNTAEMWVNVIPSVETITRLTVTPNQSLIANNSDQFTAVALLQNDKGEVLPNKAVTFSVSGLKNPEGVTIYDADGNSGQTLTVISGPDGTATVKIISKSAGKGLLKAKMRNGNSRTESITYLADISTAKIKTLELTNNKAVADGQAKNIAVATVTDQFDNQVENFPLTARADNGATVVDPNQQTDTNGQVTIRFSSETAGDSKLVVEGTGTSKSVTSQFVADISTAKIQSAVVTQDGAKADGKAKNEVLVTVTDSRNNPLAGAPVTINVPGTARYQTQPVSGLTDSRGQLRISISNTKAGSDNYTFSINGDDAVRPLKFVADETTATITDASLVIVTNNQKADGAAANSVKATIVDAYNNPVPGMAVQFITDHGALPSQMQINTDTDGNALFELTNTRAGNTKVTAQINGKSASKTVMFTADSTTAEILAPNLTVTADNSAADGVSVNSVKAIVTDAQGNVVPYVAVLFSADNGAAPASQSLLTNEQGEVTFSMTSTRAAQVAVKAKINTSEPFVTVTFKADSANPDAQKSSLTADPMTIVADDQTTSTLHFILKDRQGNLIPGQTVVFSAPLTGTTVSDTTENPDGTYTATLKGVKAGDAKVSITLNGKAFAVAPVIVKLTADNGNLSGDKSELTAVPDTIVADGKAASTLTLNLKDANGNSVSGQTVVFSTTTLADTVFSAVRDNADGTYTATLKGTKAGTAKIKVTVNDAVLAVSEVSVKLTADSSKLDKDKSSLTAVPDTIVADGNTTSAITLTLRDVNNNPVAGQTALFSTGLQDTTFSAVTDNQDGTYTATLKGTKSGDAQISVTLNGNNFAVAPVTVKLTADSSQLDKDKSVLAATPLSIVANNTATSVLKLTLKDVNNNPVTGQAVLFSTSLADTTFSAVTDNQDGTYTATLKGKTAGNAALEVTVNGAVLAVAPVTVKLTADSGNLDKDKSSLTATPLTIVADNTATSALKLTLKDVNGNAVSGQTVLFSTTLANTAFSTVIDNQDGTYTATLKGKTAGDAAIKVTVNGTVLDVAAVTVTLTPDSTNLDKDKSSLNAVPLTIVADNAATSSLTLTLKDVNGNPVPGQAVAFSTALGGTTFSAVTDNQDGTYSATLKGKTAGDAALKVTVNGTELAVAAVTVKLTADSGNLDKDKSVLEATPLSIVANNTTTSMLKLTLKDVNGNPVSGQTVLFSTTLANTAFSTVNDNQDGTYTATLKGKTAGDAVIKVTVGGNALDVAPVTVTLTPDSSQLDKDKSALTAVPLTIVADDASLSDLKLTLKDVNGNPVPGQTVVFSTALGGTTFSAVTDNQDGTYTATLKGKTAGDALLKVTVNGTELSVAPVTVKLTADNGNLSKDKSVLTADPLSIVANNTATSSLTLALKDVNGNPVPGQTVLFSTTLADTTFSAVTDNQDGTYTATLKGTKSGDAPLTVIVNGTGLAVAPVTVTLTPDSTHLDKDKSALTATPLTIVADNTATSALKLTLKDVNGNPVPGQTVLFSTDLANTAFSTVNDNLDGTYTATLKGKTAGNAALKVTVNGTELVVTPVSVKLIGDQDNLDKDKSALTADPLTIVANNTTTSTLKLTLKDVNDNPVTGQTVLFSTALANTTFSSVTDNQDGTYTATLKGKTAGDAVINVTVGGNALDVAPVTVKLTADSGNLDKDKSALTADPLTIVANNTATSALKLTLKDVNGNPVAGQTVLFSTTLANTTFSTVIDNQDGTYTATLKGKTAGDAVINVTVGGNTLDVAPVTVKLTADSTNLDKDKSALTAVPLSIVADDTTTSSLKLTLKDINDNLVSGQTVLFSTDLANTTFSAVKDNQDGTYTATLKGKTAGAAVIKVTVGGNALDVAPVTVMLTPDSSKLDKDKSALTAVPLTIVANNTATSALTLTLKDVNGNLVPGQTVLFSTGLSNTTFSTVTDNGDGTYTATLKGKTAGNALLNVTVNSAVLAVTPVTVKLIGDQENLDKDKSALTADPLTIVANNTTTSVVKLTLKDINDNPVTGQTVLFSTALANTTFGTVTDNQDGTYTATLKGKTAGAAVIKVTVGGNALDVAPVTVTLTADSSKLDKDKSVLTATPETIVADNATVSTLTLTLKDINDNPVAGQTVLFSTGLANTTFSTVTDNGDGTYTATLKGKTAGDALLKVTVNGTVLAVAPVTVKLTADSSQLDKDKSVLTADPLTIVANNTATSTLKLTLKDINDNPVAGQTVLFSTGLANTTFSTVTDNGDGTYTATLKGKTAGDALLKVTVNGTELAVAPVTVKLTADSSNLDKDKSVLTADPLTIVANNTATSTLKLTLKDINDNPVAGQTVLFSTGLASTTFSAVTDNLDGTYTATLKGTKAGDALLKVTVNGTVLDVAPVTVKLTADSSKLDKDKSVLTADPLTIVANNTATSTLKLTLKDINDNPVAGQTVLFSTGLANTTFSTVTDNGDGTYTATLKGKTAGDALLTVTVNGTALPVAGVTVSLTGDAATATITSVKLNGALTRKIANGTDSFEFIAEVRDANNNPVSGVTVNWTSTAGASAKLSATSQQTDATGNATVKLTSTKTPVYDIVISAAQGSQTVKADKEVSFEELFSTSVLVIDAVVAGDKPVDGAHIKIFSEDGTELLYETTTDATGKFKVDLVGGKYAVKITANNYDDYDDFMVVKSGADTNFKFALSPALRTEFGRIILQWSEAPNDLDAHLLVPPVGGGARIHVFYPDTSNNPAGADASLDKDQKSPPGVETITIRKGHKGTYTYFVKRYSAGTDTELSTAKVLLFLNKDLTLKSGTSEMMSFDAPDVVVPAKANWIVFDIIVDENNEVQVVPKGTVSSVDPT</sequence>
<feature type="domain" description="Big-1" evidence="4">
    <location>
        <begin position="2291"/>
        <end position="2383"/>
    </location>
</feature>
<feature type="domain" description="Big-1" evidence="4">
    <location>
        <begin position="1577"/>
        <end position="1669"/>
    </location>
</feature>
<feature type="chain" id="PRO_5019021902" description="Big-1 domain-containing protein" evidence="3">
    <location>
        <begin position="31"/>
        <end position="3345"/>
    </location>
</feature>
<dbReference type="SUPFAM" id="SSF49373">
    <property type="entry name" value="Invasin/intimin cell-adhesion fragments"/>
    <property type="match status" value="25"/>
</dbReference>
<keyword evidence="5" id="KW-0614">Plasmid</keyword>
<dbReference type="Pfam" id="PF11924">
    <property type="entry name" value="IAT_beta"/>
    <property type="match status" value="1"/>
</dbReference>
<dbReference type="SMART" id="SM00634">
    <property type="entry name" value="BID_1"/>
    <property type="match status" value="25"/>
</dbReference>
<gene>
    <name evidence="5" type="ORF">CKG00_16905</name>
</gene>
<dbReference type="GO" id="GO:0009279">
    <property type="term" value="C:cell outer membrane"/>
    <property type="evidence" value="ECO:0007669"/>
    <property type="project" value="TreeGrafter"/>
</dbReference>
<feature type="domain" description="Big-1" evidence="4">
    <location>
        <begin position="764"/>
        <end position="856"/>
    </location>
</feature>
<evidence type="ECO:0000313" key="6">
    <source>
        <dbReference type="Proteomes" id="UP000286908"/>
    </source>
</evidence>
<feature type="domain" description="Big-1" evidence="4">
    <location>
        <begin position="1475"/>
        <end position="1567"/>
    </location>
</feature>
<feature type="domain" description="Big-1" evidence="4">
    <location>
        <begin position="966"/>
        <end position="1056"/>
    </location>
</feature>
<dbReference type="Pfam" id="PF02369">
    <property type="entry name" value="Big_1"/>
    <property type="match status" value="5"/>
</dbReference>
<reference evidence="5 6" key="1">
    <citation type="submission" date="2017-08" db="EMBL/GenBank/DDBJ databases">
        <title>Draft genome sequence of pheromone producing symbiont Morganella morganii, of the female New Zealand grass grub Costelytra giveni.</title>
        <authorList>
            <person name="Laugraud A."/>
            <person name="Young S.D."/>
            <person name="Hurst M.H."/>
        </authorList>
    </citation>
    <scope>NUCLEOTIDE SEQUENCE [LARGE SCALE GENOMIC DNA]</scope>
    <source>
        <strain evidence="5 6">MMsCG</strain>
        <plasmid evidence="5">unnamed1</plasmid>
    </source>
</reference>
<feature type="domain" description="Big-1" evidence="4">
    <location>
        <begin position="1883"/>
        <end position="1975"/>
    </location>
</feature>
<accession>A0A433ZRT6</accession>
<feature type="domain" description="Big-1" evidence="4">
    <location>
        <begin position="1271"/>
        <end position="1363"/>
    </location>
</feature>
<evidence type="ECO:0000313" key="5">
    <source>
        <dbReference type="EMBL" id="RUT64819.1"/>
    </source>
</evidence>
<evidence type="ECO:0000259" key="4">
    <source>
        <dbReference type="PROSITE" id="PS51127"/>
    </source>
</evidence>
<feature type="domain" description="Big-1" evidence="4">
    <location>
        <begin position="2903"/>
        <end position="2995"/>
    </location>
</feature>
<evidence type="ECO:0000256" key="2">
    <source>
        <dbReference type="SAM" id="MobiDB-lite"/>
    </source>
</evidence>
<comment type="similarity">
    <text evidence="1">Belongs to the intimin/invasin family.</text>
</comment>
<protein>
    <recommendedName>
        <fullName evidence="4">Big-1 domain-containing protein</fullName>
    </recommendedName>
</protein>
<feature type="domain" description="Big-1" evidence="4">
    <location>
        <begin position="2801"/>
        <end position="2893"/>
    </location>
</feature>
<dbReference type="EMBL" id="NRQY01000002">
    <property type="protein sequence ID" value="RUT64819.1"/>
    <property type="molecule type" value="Genomic_DNA"/>
</dbReference>
<keyword evidence="3" id="KW-0732">Signal</keyword>
<feature type="signal peptide" evidence="3">
    <location>
        <begin position="1"/>
        <end position="30"/>
    </location>
</feature>
<feature type="domain" description="Big-1" evidence="4">
    <location>
        <begin position="3005"/>
        <end position="3101"/>
    </location>
</feature>
<name>A0A433ZRT6_MORMO</name>
<dbReference type="Gene3D" id="2.60.40.10">
    <property type="entry name" value="Immunoglobulins"/>
    <property type="match status" value="25"/>
</dbReference>
<comment type="caution">
    <text evidence="5">The sequence shown here is derived from an EMBL/GenBank/DDBJ whole genome shotgun (WGS) entry which is preliminary data.</text>
</comment>
<dbReference type="InterPro" id="IPR013783">
    <property type="entry name" value="Ig-like_fold"/>
</dbReference>
<dbReference type="InterPro" id="IPR008969">
    <property type="entry name" value="CarboxyPept-like_regulatory"/>
</dbReference>
<dbReference type="InterPro" id="IPR017868">
    <property type="entry name" value="Filamin/ABP280_repeat-like"/>
</dbReference>
<geneLocation type="plasmid" evidence="5">
    <name>unnamed1</name>
</geneLocation>
<feature type="domain" description="Big-1" evidence="4">
    <location>
        <begin position="2699"/>
        <end position="2791"/>
    </location>
</feature>
<feature type="domain" description="Big-1" evidence="4">
    <location>
        <begin position="1066"/>
        <end position="1158"/>
    </location>
</feature>
<dbReference type="PROSITE" id="PS50194">
    <property type="entry name" value="FILAMIN_REPEAT"/>
    <property type="match status" value="13"/>
</dbReference>
<dbReference type="InterPro" id="IPR038177">
    <property type="entry name" value="IAT_beta_sf"/>
</dbReference>
<dbReference type="PANTHER" id="PTHR39576">
    <property type="entry name" value="ATTACHING AND EFFACING PROTEIN HOMOLOG-RELATED-RELATED"/>
    <property type="match status" value="1"/>
</dbReference>